<dbReference type="EMBL" id="JBHUKU010000033">
    <property type="protein sequence ID" value="MFD2465539.1"/>
    <property type="molecule type" value="Genomic_DNA"/>
</dbReference>
<comment type="caution">
    <text evidence="5">The sequence shown here is derived from an EMBL/GenBank/DDBJ whole genome shotgun (WGS) entry which is preliminary data.</text>
</comment>
<sequence length="200" mass="21878">MTEPSPAGNTDEFSDGRRAKGERRRRALVEATLRVIERDGASGVTHRSVAGEAGLPTTTPTYYFDGIDGLLTAVLTSCLDEDATRLRLLTDTPGDNVSSRRALAELMAERVAGRSRLLAEFELCLLAARRPELRDSTDRWAKALAGFARRHTADPARVELFVGAYDGLLLRALLADRKPTPDEFEAMLRSLLPDEPGARA</sequence>
<feature type="domain" description="HTH tetR-type" evidence="4">
    <location>
        <begin position="22"/>
        <end position="82"/>
    </location>
</feature>
<organism evidence="5 6">
    <name type="scientific">Amycolatopsis samaneae</name>
    <dbReference type="NCBI Taxonomy" id="664691"/>
    <lineage>
        <taxon>Bacteria</taxon>
        <taxon>Bacillati</taxon>
        <taxon>Actinomycetota</taxon>
        <taxon>Actinomycetes</taxon>
        <taxon>Pseudonocardiales</taxon>
        <taxon>Pseudonocardiaceae</taxon>
        <taxon>Amycolatopsis</taxon>
    </lineage>
</organism>
<evidence type="ECO:0000313" key="5">
    <source>
        <dbReference type="EMBL" id="MFD2465539.1"/>
    </source>
</evidence>
<evidence type="ECO:0000313" key="6">
    <source>
        <dbReference type="Proteomes" id="UP001597419"/>
    </source>
</evidence>
<reference evidence="6" key="1">
    <citation type="journal article" date="2019" name="Int. J. Syst. Evol. Microbiol.">
        <title>The Global Catalogue of Microorganisms (GCM) 10K type strain sequencing project: providing services to taxonomists for standard genome sequencing and annotation.</title>
        <authorList>
            <consortium name="The Broad Institute Genomics Platform"/>
            <consortium name="The Broad Institute Genome Sequencing Center for Infectious Disease"/>
            <person name="Wu L."/>
            <person name="Ma J."/>
        </authorList>
    </citation>
    <scope>NUCLEOTIDE SEQUENCE [LARGE SCALE GENOMIC DNA]</scope>
    <source>
        <strain evidence="6">CGMCC 4.7643</strain>
    </source>
</reference>
<dbReference type="InterPro" id="IPR050109">
    <property type="entry name" value="HTH-type_TetR-like_transc_reg"/>
</dbReference>
<protein>
    <submittedName>
        <fullName evidence="5">TetR/AcrR family transcriptional regulator</fullName>
    </submittedName>
</protein>
<dbReference type="PROSITE" id="PS50977">
    <property type="entry name" value="HTH_TETR_2"/>
    <property type="match status" value="1"/>
</dbReference>
<evidence type="ECO:0000256" key="2">
    <source>
        <dbReference type="PROSITE-ProRule" id="PRU00335"/>
    </source>
</evidence>
<keyword evidence="1 2" id="KW-0238">DNA-binding</keyword>
<dbReference type="Gene3D" id="1.10.357.10">
    <property type="entry name" value="Tetracycline Repressor, domain 2"/>
    <property type="match status" value="1"/>
</dbReference>
<dbReference type="InterPro" id="IPR001647">
    <property type="entry name" value="HTH_TetR"/>
</dbReference>
<dbReference type="InterPro" id="IPR041583">
    <property type="entry name" value="TetR_C_31"/>
</dbReference>
<evidence type="ECO:0000259" key="4">
    <source>
        <dbReference type="PROSITE" id="PS50977"/>
    </source>
</evidence>
<accession>A0ABW5GX59</accession>
<dbReference type="InterPro" id="IPR009057">
    <property type="entry name" value="Homeodomain-like_sf"/>
</dbReference>
<dbReference type="RefSeq" id="WP_345406930.1">
    <property type="nucleotide sequence ID" value="NZ_BAABHG010000021.1"/>
</dbReference>
<dbReference type="Proteomes" id="UP001597419">
    <property type="component" value="Unassembled WGS sequence"/>
</dbReference>
<dbReference type="Pfam" id="PF17940">
    <property type="entry name" value="TetR_C_31"/>
    <property type="match status" value="1"/>
</dbReference>
<gene>
    <name evidence="5" type="ORF">ACFSYJ_43495</name>
</gene>
<dbReference type="PANTHER" id="PTHR30055">
    <property type="entry name" value="HTH-TYPE TRANSCRIPTIONAL REGULATOR RUTR"/>
    <property type="match status" value="1"/>
</dbReference>
<evidence type="ECO:0000256" key="3">
    <source>
        <dbReference type="SAM" id="MobiDB-lite"/>
    </source>
</evidence>
<dbReference type="PANTHER" id="PTHR30055:SF231">
    <property type="entry name" value="TRANSCRIPTIONAL REGULATORY PROTEIN (PROBABLY DEOR-FAMILY)-RELATED"/>
    <property type="match status" value="1"/>
</dbReference>
<evidence type="ECO:0000256" key="1">
    <source>
        <dbReference type="ARBA" id="ARBA00023125"/>
    </source>
</evidence>
<feature type="region of interest" description="Disordered" evidence="3">
    <location>
        <begin position="1"/>
        <end position="25"/>
    </location>
</feature>
<dbReference type="SUPFAM" id="SSF46689">
    <property type="entry name" value="Homeodomain-like"/>
    <property type="match status" value="1"/>
</dbReference>
<keyword evidence="6" id="KW-1185">Reference proteome</keyword>
<proteinExistence type="predicted"/>
<name>A0ABW5GX59_9PSEU</name>
<feature type="DNA-binding region" description="H-T-H motif" evidence="2">
    <location>
        <begin position="45"/>
        <end position="64"/>
    </location>
</feature>